<keyword evidence="1" id="KW-0812">Transmembrane</keyword>
<feature type="transmembrane region" description="Helical" evidence="1">
    <location>
        <begin position="54"/>
        <end position="87"/>
    </location>
</feature>
<dbReference type="Proteomes" id="UP000231071">
    <property type="component" value="Unassembled WGS sequence"/>
</dbReference>
<sequence>MPQYEVKKVNIWSFSRTTGLIGAIVYGVGYVLFGGFMLLIYILQNSGYYSGPPLVSFVIALPVGILGIGLAGLAIGAVTGCLFNLIAPLVGGLGVDIEIRE</sequence>
<evidence type="ECO:0000313" key="3">
    <source>
        <dbReference type="Proteomes" id="UP000231071"/>
    </source>
</evidence>
<accession>A0A2M7UKD4</accession>
<dbReference type="EMBL" id="PFOI01000005">
    <property type="protein sequence ID" value="PIZ71676.1"/>
    <property type="molecule type" value="Genomic_DNA"/>
</dbReference>
<evidence type="ECO:0008006" key="4">
    <source>
        <dbReference type="Google" id="ProtNLM"/>
    </source>
</evidence>
<comment type="caution">
    <text evidence="2">The sequence shown here is derived from an EMBL/GenBank/DDBJ whole genome shotgun (WGS) entry which is preliminary data.</text>
</comment>
<feature type="transmembrane region" description="Helical" evidence="1">
    <location>
        <begin position="20"/>
        <end position="42"/>
    </location>
</feature>
<reference evidence="3" key="1">
    <citation type="submission" date="2017-09" db="EMBL/GenBank/DDBJ databases">
        <title>Depth-based differentiation of microbial function through sediment-hosted aquifers and enrichment of novel symbionts in the deep terrestrial subsurface.</title>
        <authorList>
            <person name="Probst A.J."/>
            <person name="Ladd B."/>
            <person name="Jarett J.K."/>
            <person name="Geller-Mcgrath D.E."/>
            <person name="Sieber C.M.K."/>
            <person name="Emerson J.B."/>
            <person name="Anantharaman K."/>
            <person name="Thomas B.C."/>
            <person name="Malmstrom R."/>
            <person name="Stieglmeier M."/>
            <person name="Klingl A."/>
            <person name="Woyke T."/>
            <person name="Ryan C.M."/>
            <person name="Banfield J.F."/>
        </authorList>
    </citation>
    <scope>NUCLEOTIDE SEQUENCE [LARGE SCALE GENOMIC DNA]</scope>
</reference>
<keyword evidence="1" id="KW-1133">Transmembrane helix</keyword>
<gene>
    <name evidence="2" type="ORF">COY09_00200</name>
</gene>
<evidence type="ECO:0000256" key="1">
    <source>
        <dbReference type="SAM" id="Phobius"/>
    </source>
</evidence>
<name>A0A2M7UKD4_9BACT</name>
<organism evidence="2 3">
    <name type="scientific">Candidatus Portnoybacteria bacterium CG_4_10_14_0_2_um_filter_39_11</name>
    <dbReference type="NCBI Taxonomy" id="1974797"/>
    <lineage>
        <taxon>Bacteria</taxon>
        <taxon>Candidatus Portnoyibacteriota</taxon>
    </lineage>
</organism>
<evidence type="ECO:0000313" key="2">
    <source>
        <dbReference type="EMBL" id="PIZ71676.1"/>
    </source>
</evidence>
<protein>
    <recommendedName>
        <fullName evidence="4">DUF3566 domain-containing protein</fullName>
    </recommendedName>
</protein>
<proteinExistence type="predicted"/>
<dbReference type="AlphaFoldDB" id="A0A2M7UKD4"/>
<keyword evidence="1" id="KW-0472">Membrane</keyword>